<dbReference type="AlphaFoldDB" id="A0A8T1PGA1"/>
<feature type="signal peptide" evidence="1">
    <location>
        <begin position="1"/>
        <end position="26"/>
    </location>
</feature>
<proteinExistence type="predicted"/>
<organism evidence="2 3">
    <name type="scientific">Carya illinoinensis</name>
    <name type="common">Pecan</name>
    <dbReference type="NCBI Taxonomy" id="32201"/>
    <lineage>
        <taxon>Eukaryota</taxon>
        <taxon>Viridiplantae</taxon>
        <taxon>Streptophyta</taxon>
        <taxon>Embryophyta</taxon>
        <taxon>Tracheophyta</taxon>
        <taxon>Spermatophyta</taxon>
        <taxon>Magnoliopsida</taxon>
        <taxon>eudicotyledons</taxon>
        <taxon>Gunneridae</taxon>
        <taxon>Pentapetalae</taxon>
        <taxon>rosids</taxon>
        <taxon>fabids</taxon>
        <taxon>Fagales</taxon>
        <taxon>Juglandaceae</taxon>
        <taxon>Carya</taxon>
    </lineage>
</organism>
<evidence type="ECO:0000256" key="1">
    <source>
        <dbReference type="SAM" id="SignalP"/>
    </source>
</evidence>
<dbReference type="Proteomes" id="UP000811609">
    <property type="component" value="Chromosome 10"/>
</dbReference>
<name>A0A8T1PGA1_CARIL</name>
<evidence type="ECO:0000313" key="3">
    <source>
        <dbReference type="Proteomes" id="UP000811609"/>
    </source>
</evidence>
<feature type="chain" id="PRO_5035777297" evidence="1">
    <location>
        <begin position="27"/>
        <end position="86"/>
    </location>
</feature>
<dbReference type="EMBL" id="CM031818">
    <property type="protein sequence ID" value="KAG6640112.1"/>
    <property type="molecule type" value="Genomic_DNA"/>
</dbReference>
<evidence type="ECO:0000313" key="2">
    <source>
        <dbReference type="EMBL" id="KAG6640112.1"/>
    </source>
</evidence>
<accession>A0A8T1PGA1</accession>
<dbReference type="PANTHER" id="PTHR37078:SF6">
    <property type="entry name" value="NODULE CYSTEINE-RICH (NCR) SECRETED PEPTIDE"/>
    <property type="match status" value="1"/>
</dbReference>
<protein>
    <submittedName>
        <fullName evidence="2">Uncharacterized protein</fullName>
    </submittedName>
</protein>
<comment type="caution">
    <text evidence="2">The sequence shown here is derived from an EMBL/GenBank/DDBJ whole genome shotgun (WGS) entry which is preliminary data.</text>
</comment>
<gene>
    <name evidence="2" type="ORF">CIPAW_10G149300</name>
</gene>
<keyword evidence="3" id="KW-1185">Reference proteome</keyword>
<reference evidence="2" key="1">
    <citation type="submission" date="2020-12" db="EMBL/GenBank/DDBJ databases">
        <title>WGS assembly of Carya illinoinensis cv. Pawnee.</title>
        <authorList>
            <person name="Platts A."/>
            <person name="Shu S."/>
            <person name="Wright S."/>
            <person name="Barry K."/>
            <person name="Edger P."/>
            <person name="Pires J.C."/>
            <person name="Schmutz J."/>
        </authorList>
    </citation>
    <scope>NUCLEOTIDE SEQUENCE</scope>
    <source>
        <tissue evidence="2">Leaf</tissue>
    </source>
</reference>
<dbReference type="PANTHER" id="PTHR37078">
    <property type="entry name" value="NODULE CYSTEINE-RICH (NCR) SECRETED PEPTIDE"/>
    <property type="match status" value="1"/>
</dbReference>
<sequence length="86" mass="9557">MYHLRTPPKQLLLVLLLILIVSTSQMQLPGGVAEARPISSIPQQRYSKIFSTLGIVCKCCDGDKGECTSTRTESCSNLQCFPWKLN</sequence>
<keyword evidence="1" id="KW-0732">Signal</keyword>